<protein>
    <submittedName>
        <fullName evidence="2">Uncharacterized protein</fullName>
    </submittedName>
</protein>
<keyword evidence="3" id="KW-1185">Reference proteome</keyword>
<dbReference type="EMBL" id="FN647916">
    <property type="protein sequence ID" value="CBJ28977.1"/>
    <property type="molecule type" value="Genomic_DNA"/>
</dbReference>
<dbReference type="InParanoid" id="D7FJ67"/>
<dbReference type="EMBL" id="FN649729">
    <property type="protein sequence ID" value="CBJ28977.1"/>
    <property type="molecule type" value="Genomic_DNA"/>
</dbReference>
<reference evidence="2 3" key="1">
    <citation type="journal article" date="2010" name="Nature">
        <title>The Ectocarpus genome and the independent evolution of multicellularity in brown algae.</title>
        <authorList>
            <person name="Cock J.M."/>
            <person name="Sterck L."/>
            <person name="Rouze P."/>
            <person name="Scornet D."/>
            <person name="Allen A.E."/>
            <person name="Amoutzias G."/>
            <person name="Anthouard V."/>
            <person name="Artiguenave F."/>
            <person name="Aury J.M."/>
            <person name="Badger J.H."/>
            <person name="Beszteri B."/>
            <person name="Billiau K."/>
            <person name="Bonnet E."/>
            <person name="Bothwell J.H."/>
            <person name="Bowler C."/>
            <person name="Boyen C."/>
            <person name="Brownlee C."/>
            <person name="Carrano C.J."/>
            <person name="Charrier B."/>
            <person name="Cho G.Y."/>
            <person name="Coelho S.M."/>
            <person name="Collen J."/>
            <person name="Corre E."/>
            <person name="Da Silva C."/>
            <person name="Delage L."/>
            <person name="Delaroque N."/>
            <person name="Dittami S.M."/>
            <person name="Doulbeau S."/>
            <person name="Elias M."/>
            <person name="Farnham G."/>
            <person name="Gachon C.M."/>
            <person name="Gschloessl B."/>
            <person name="Heesch S."/>
            <person name="Jabbari K."/>
            <person name="Jubin C."/>
            <person name="Kawai H."/>
            <person name="Kimura K."/>
            <person name="Kloareg B."/>
            <person name="Kupper F.C."/>
            <person name="Lang D."/>
            <person name="Le Bail A."/>
            <person name="Leblanc C."/>
            <person name="Lerouge P."/>
            <person name="Lohr M."/>
            <person name="Lopez P.J."/>
            <person name="Martens C."/>
            <person name="Maumus F."/>
            <person name="Michel G."/>
            <person name="Miranda-Saavedra D."/>
            <person name="Morales J."/>
            <person name="Moreau H."/>
            <person name="Motomura T."/>
            <person name="Nagasato C."/>
            <person name="Napoli C.A."/>
            <person name="Nelson D.R."/>
            <person name="Nyvall-Collen P."/>
            <person name="Peters A.F."/>
            <person name="Pommier C."/>
            <person name="Potin P."/>
            <person name="Poulain J."/>
            <person name="Quesneville H."/>
            <person name="Read B."/>
            <person name="Rensing S.A."/>
            <person name="Ritter A."/>
            <person name="Rousvoal S."/>
            <person name="Samanta M."/>
            <person name="Samson G."/>
            <person name="Schroeder D.C."/>
            <person name="Segurens B."/>
            <person name="Strittmatter M."/>
            <person name="Tonon T."/>
            <person name="Tregear J.W."/>
            <person name="Valentin K."/>
            <person name="von Dassow P."/>
            <person name="Yamagishi T."/>
            <person name="Van de Peer Y."/>
            <person name="Wincker P."/>
        </authorList>
    </citation>
    <scope>NUCLEOTIDE SEQUENCE [LARGE SCALE GENOMIC DNA]</scope>
    <source>
        <strain evidence="3">Ec32 / CCAP1310/4</strain>
    </source>
</reference>
<evidence type="ECO:0000313" key="3">
    <source>
        <dbReference type="Proteomes" id="UP000002630"/>
    </source>
</evidence>
<gene>
    <name evidence="2" type="ORF">Esi_0127_0060</name>
</gene>
<proteinExistence type="predicted"/>
<organism evidence="2 3">
    <name type="scientific">Ectocarpus siliculosus</name>
    <name type="common">Brown alga</name>
    <name type="synonym">Conferva siliculosa</name>
    <dbReference type="NCBI Taxonomy" id="2880"/>
    <lineage>
        <taxon>Eukaryota</taxon>
        <taxon>Sar</taxon>
        <taxon>Stramenopiles</taxon>
        <taxon>Ochrophyta</taxon>
        <taxon>PX clade</taxon>
        <taxon>Phaeophyceae</taxon>
        <taxon>Ectocarpales</taxon>
        <taxon>Ectocarpaceae</taxon>
        <taxon>Ectocarpus</taxon>
    </lineage>
</organism>
<dbReference type="Proteomes" id="UP000002630">
    <property type="component" value="Linkage Group LG04"/>
</dbReference>
<sequence length="74" mass="7769">MQASAEYLLFSQREGATDGGGSNQRPSAADDSSKSFNAVPGGVQTTNEERRPSPFALLSGSPFLSKRPAASHRS</sequence>
<accession>D7FJ67</accession>
<dbReference type="AlphaFoldDB" id="D7FJ67"/>
<evidence type="ECO:0000256" key="1">
    <source>
        <dbReference type="SAM" id="MobiDB-lite"/>
    </source>
</evidence>
<feature type="region of interest" description="Disordered" evidence="1">
    <location>
        <begin position="1"/>
        <end position="74"/>
    </location>
</feature>
<name>D7FJ67_ECTSI</name>
<evidence type="ECO:0000313" key="2">
    <source>
        <dbReference type="EMBL" id="CBJ28977.1"/>
    </source>
</evidence>